<proteinExistence type="predicted"/>
<sequence length="177" mass="18974">MWAGVWIDGDFADKSQLLALPHPDPSTTQQGALQGPVVEGPVVSPKAMRAARVRRVGALCTAGAPPAVAALITARASGHCEIMAPACTYTQTAVFPRRRRRAISLLSSPAEALAACANCIDLIEHTALPTALDLGYILDPRSCASTVALWWRQRHWVHLDTRGRLRPLATPRLTPSA</sequence>
<accession>A0A0Q2QTN5</accession>
<protein>
    <submittedName>
        <fullName evidence="1">Uncharacterized protein</fullName>
    </submittedName>
</protein>
<dbReference type="Proteomes" id="UP000051677">
    <property type="component" value="Unassembled WGS sequence"/>
</dbReference>
<evidence type="ECO:0000313" key="2">
    <source>
        <dbReference type="Proteomes" id="UP000051677"/>
    </source>
</evidence>
<reference evidence="1 2" key="1">
    <citation type="submission" date="2015-10" db="EMBL/GenBank/DDBJ databases">
        <title>Mycobacterium gordonae draft genome assembly.</title>
        <authorList>
            <person name="Ustinova V."/>
            <person name="Smirnova T."/>
            <person name="Blagodatskikh K."/>
            <person name="Varlamov D."/>
            <person name="Larionova E."/>
            <person name="Chernousova L."/>
        </authorList>
    </citation>
    <scope>NUCLEOTIDE SEQUENCE [LARGE SCALE GENOMIC DNA]</scope>
    <source>
        <strain evidence="1 2">CTRI 14-8773</strain>
    </source>
</reference>
<gene>
    <name evidence="1" type="ORF">AO501_23155</name>
</gene>
<dbReference type="AlphaFoldDB" id="A0A0Q2QTN5"/>
<organism evidence="1 2">
    <name type="scientific">Mycobacterium gordonae</name>
    <dbReference type="NCBI Taxonomy" id="1778"/>
    <lineage>
        <taxon>Bacteria</taxon>
        <taxon>Bacillati</taxon>
        <taxon>Actinomycetota</taxon>
        <taxon>Actinomycetes</taxon>
        <taxon>Mycobacteriales</taxon>
        <taxon>Mycobacteriaceae</taxon>
        <taxon>Mycobacterium</taxon>
    </lineage>
</organism>
<evidence type="ECO:0000313" key="1">
    <source>
        <dbReference type="EMBL" id="KQH75398.1"/>
    </source>
</evidence>
<dbReference type="EMBL" id="LKTM01000377">
    <property type="protein sequence ID" value="KQH75398.1"/>
    <property type="molecule type" value="Genomic_DNA"/>
</dbReference>
<name>A0A0Q2QTN5_MYCGO</name>
<comment type="caution">
    <text evidence="1">The sequence shown here is derived from an EMBL/GenBank/DDBJ whole genome shotgun (WGS) entry which is preliminary data.</text>
</comment>